<comment type="caution">
    <text evidence="1">The sequence shown here is derived from an EMBL/GenBank/DDBJ whole genome shotgun (WGS) entry which is preliminary data.</text>
</comment>
<dbReference type="EMBL" id="BSXV01000447">
    <property type="protein sequence ID" value="GME89135.1"/>
    <property type="molecule type" value="Genomic_DNA"/>
</dbReference>
<accession>A0ACB5TIU4</accession>
<keyword evidence="2" id="KW-1185">Reference proteome</keyword>
<evidence type="ECO:0000313" key="1">
    <source>
        <dbReference type="EMBL" id="GME89135.1"/>
    </source>
</evidence>
<organism evidence="1 2">
    <name type="scientific">Candida boidinii</name>
    <name type="common">Yeast</name>
    <dbReference type="NCBI Taxonomy" id="5477"/>
    <lineage>
        <taxon>Eukaryota</taxon>
        <taxon>Fungi</taxon>
        <taxon>Dikarya</taxon>
        <taxon>Ascomycota</taxon>
        <taxon>Saccharomycotina</taxon>
        <taxon>Pichiomycetes</taxon>
        <taxon>Pichiales</taxon>
        <taxon>Pichiaceae</taxon>
        <taxon>Ogataea</taxon>
        <taxon>Ogataea/Candida clade</taxon>
    </lineage>
</organism>
<protein>
    <submittedName>
        <fullName evidence="1">Unnamed protein product</fullName>
    </submittedName>
</protein>
<proteinExistence type="predicted"/>
<sequence length="574" mass="65791">MFLFDKFRSQPSSYKRKKLYKFGEILGVGSFGSVRYGEIIRKDRFNDITSDFEDDDYEEDEEDECEYEGDEKSDNDLNNDNNNYDKVAIKIISKKLLEKNKDENNKESIIDEINLLKQLNNKNIVKFIDSFESKDSYYIITELATGGELFDRIVEKTVFTETDATNIIHQLLNGVNYLHNIGIIHRDLKPENILFKTKNDNSDIVIADFGIAKKIQNFNNDSSDDSDLQQQQQEQPYLIGYAGSFGYSAPETYTDEGYSYPADIWSVGVITYTLLAGLIPFRSETVVDFLDEVQAPNSGVIFYDKYWNHISNDAKDFILCALELNQDKRLTAKELLNHKWITSHIQCNKLQSNDNISVSDNCDLQLQSPLNSKSSLELLDQVDTVVEEPTEFEERISQVATKDTSESTLGKFQDDKAVSEYNLLANKSLRSNLRSMKKFKKIIRIVMMKNRFKKLRKELKSQGEEDTNDYGFDEDDDEDDDIDNINNKTSKVSLNDDDDEDEDDDDESTEESSEDSGGLESKKYGNYTYKKMYKRLRSGAAAVAATARRGSGCFDREKKTDSNLKEESTSSQLV</sequence>
<reference evidence="1" key="1">
    <citation type="submission" date="2023-04" db="EMBL/GenBank/DDBJ databases">
        <title>Candida boidinii NBRC 1967.</title>
        <authorList>
            <person name="Ichikawa N."/>
            <person name="Sato H."/>
            <person name="Tonouchi N."/>
        </authorList>
    </citation>
    <scope>NUCLEOTIDE SEQUENCE</scope>
    <source>
        <strain evidence="1">NBRC 1967</strain>
    </source>
</reference>
<name>A0ACB5TIU4_CANBO</name>
<gene>
    <name evidence="1" type="ORF">Cboi01_000127700</name>
</gene>
<evidence type="ECO:0000313" key="2">
    <source>
        <dbReference type="Proteomes" id="UP001165101"/>
    </source>
</evidence>
<dbReference type="Proteomes" id="UP001165101">
    <property type="component" value="Unassembled WGS sequence"/>
</dbReference>